<proteinExistence type="predicted"/>
<protein>
    <recommendedName>
        <fullName evidence="5">Secreted protein</fullName>
    </recommendedName>
</protein>
<name>A0ABV1TU62_9ACTN</name>
<keyword evidence="2" id="KW-1133">Transmembrane helix</keyword>
<keyword evidence="2" id="KW-0472">Membrane</keyword>
<keyword evidence="2" id="KW-0812">Transmembrane</keyword>
<feature type="region of interest" description="Disordered" evidence="1">
    <location>
        <begin position="97"/>
        <end position="117"/>
    </location>
</feature>
<feature type="region of interest" description="Disordered" evidence="1">
    <location>
        <begin position="1"/>
        <end position="62"/>
    </location>
</feature>
<reference evidence="3 4" key="1">
    <citation type="submission" date="2024-06" db="EMBL/GenBank/DDBJ databases">
        <title>The Natural Products Discovery Center: Release of the First 8490 Sequenced Strains for Exploring Actinobacteria Biosynthetic Diversity.</title>
        <authorList>
            <person name="Kalkreuter E."/>
            <person name="Kautsar S.A."/>
            <person name="Yang D."/>
            <person name="Bader C.D."/>
            <person name="Teijaro C.N."/>
            <person name="Fluegel L."/>
            <person name="Davis C.M."/>
            <person name="Simpson J.R."/>
            <person name="Lauterbach L."/>
            <person name="Steele A.D."/>
            <person name="Gui C."/>
            <person name="Meng S."/>
            <person name="Li G."/>
            <person name="Viehrig K."/>
            <person name="Ye F."/>
            <person name="Su P."/>
            <person name="Kiefer A.F."/>
            <person name="Nichols A."/>
            <person name="Cepeda A.J."/>
            <person name="Yan W."/>
            <person name="Fan B."/>
            <person name="Jiang Y."/>
            <person name="Adhikari A."/>
            <person name="Zheng C.-J."/>
            <person name="Schuster L."/>
            <person name="Cowan T.M."/>
            <person name="Smanski M.J."/>
            <person name="Chevrette M.G."/>
            <person name="De Carvalho L.P.S."/>
            <person name="Shen B."/>
        </authorList>
    </citation>
    <scope>NUCLEOTIDE SEQUENCE [LARGE SCALE GENOMIC DNA]</scope>
    <source>
        <strain evidence="3 4">NPDC001694</strain>
    </source>
</reference>
<evidence type="ECO:0008006" key="5">
    <source>
        <dbReference type="Google" id="ProtNLM"/>
    </source>
</evidence>
<organism evidence="3 4">
    <name type="scientific">Streptomyces sp. 900105755</name>
    <dbReference type="NCBI Taxonomy" id="3154389"/>
    <lineage>
        <taxon>Bacteria</taxon>
        <taxon>Bacillati</taxon>
        <taxon>Actinomycetota</taxon>
        <taxon>Actinomycetes</taxon>
        <taxon>Kitasatosporales</taxon>
        <taxon>Streptomycetaceae</taxon>
        <taxon>Streptomyces</taxon>
    </lineage>
</organism>
<feature type="compositionally biased region" description="Low complexity" evidence="1">
    <location>
        <begin position="8"/>
        <end position="45"/>
    </location>
</feature>
<accession>A0ABV1TU62</accession>
<dbReference type="RefSeq" id="WP_351961528.1">
    <property type="nucleotide sequence ID" value="NZ_JBEOZM010000029.1"/>
</dbReference>
<evidence type="ECO:0000313" key="3">
    <source>
        <dbReference type="EMBL" id="MER6273244.1"/>
    </source>
</evidence>
<keyword evidence="4" id="KW-1185">Reference proteome</keyword>
<feature type="transmembrane region" description="Helical" evidence="2">
    <location>
        <begin position="66"/>
        <end position="88"/>
    </location>
</feature>
<gene>
    <name evidence="3" type="ORF">ABT211_39145</name>
</gene>
<evidence type="ECO:0000313" key="4">
    <source>
        <dbReference type="Proteomes" id="UP001490365"/>
    </source>
</evidence>
<feature type="compositionally biased region" description="Basic and acidic residues" evidence="1">
    <location>
        <begin position="97"/>
        <end position="109"/>
    </location>
</feature>
<evidence type="ECO:0000256" key="2">
    <source>
        <dbReference type="SAM" id="Phobius"/>
    </source>
</evidence>
<sequence>MSEESVHPEPAATPEPTVSEPTATAAEAVPEAVPEAVSEAVSEAPLPADAPASDVTAPPPRPRRRIGVLVTAGVLAAAVVAGVAGTVVTVRAADRDPGAPHWSLPKESKGTAATTQTGLQGMLLPYDDDRYGRGPDLPGFGSDVRLTGAQATALRKESIKDLPRSQRQQLDRQIDRNPVKGMVMRSYVYTAGNEDDDYTMDVQLAQMENRATVRTIANAERELFDSLDIFRKGPQIAGYKDSTSCFLPPAESGEKLDSMLCYGYVGDVLVTATATAAKPLDTKSAADMLHAQLERIKDPGAAV</sequence>
<evidence type="ECO:0000256" key="1">
    <source>
        <dbReference type="SAM" id="MobiDB-lite"/>
    </source>
</evidence>
<dbReference type="EMBL" id="JBEOZM010000029">
    <property type="protein sequence ID" value="MER6273244.1"/>
    <property type="molecule type" value="Genomic_DNA"/>
</dbReference>
<comment type="caution">
    <text evidence="3">The sequence shown here is derived from an EMBL/GenBank/DDBJ whole genome shotgun (WGS) entry which is preliminary data.</text>
</comment>
<dbReference type="Proteomes" id="UP001490365">
    <property type="component" value="Unassembled WGS sequence"/>
</dbReference>